<protein>
    <submittedName>
        <fullName evidence="2">Smalltalk protein</fullName>
    </submittedName>
</protein>
<name>A0A642CQH9_9BACE</name>
<gene>
    <name evidence="2" type="ORF">F3B37_17610</name>
</gene>
<dbReference type="OrthoDB" id="1039455at2"/>
<dbReference type="InterPro" id="IPR045505">
    <property type="entry name" value="DUF6486"/>
</dbReference>
<dbReference type="NCBIfam" id="NF033879">
    <property type="entry name" value="smalltalk"/>
    <property type="match status" value="1"/>
</dbReference>
<sequence length="34" mass="3629">MEKKSNSTWSMIIKVVIAVASALAGIFGLNSCMK</sequence>
<keyword evidence="1" id="KW-0472">Membrane</keyword>
<dbReference type="AlphaFoldDB" id="A0A642CQH9"/>
<comment type="caution">
    <text evidence="2">The sequence shown here is derived from an EMBL/GenBank/DDBJ whole genome shotgun (WGS) entry which is preliminary data.</text>
</comment>
<evidence type="ECO:0000256" key="1">
    <source>
        <dbReference type="SAM" id="Phobius"/>
    </source>
</evidence>
<reference evidence="2" key="1">
    <citation type="journal article" date="2019" name="Nat. Med.">
        <title>A library of human gut bacterial isolates paired with longitudinal multiomics data enables mechanistic microbiome research.</title>
        <authorList>
            <person name="Poyet M."/>
            <person name="Groussin M."/>
            <person name="Gibbons S.M."/>
            <person name="Avila-Pacheco J."/>
            <person name="Jiang X."/>
            <person name="Kearney S.M."/>
            <person name="Perrotta A.R."/>
            <person name="Berdy B."/>
            <person name="Zhao S."/>
            <person name="Lieberman T.D."/>
            <person name="Swanson P.K."/>
            <person name="Smith M."/>
            <person name="Roesemann S."/>
            <person name="Alexander J.E."/>
            <person name="Rich S.A."/>
            <person name="Livny J."/>
            <person name="Vlamakis H."/>
            <person name="Clish C."/>
            <person name="Bullock K."/>
            <person name="Deik A."/>
            <person name="Scott J."/>
            <person name="Pierce K.A."/>
            <person name="Xavier R.J."/>
            <person name="Alm E.J."/>
        </authorList>
    </citation>
    <scope>NUCLEOTIDE SEQUENCE</scope>
    <source>
        <strain evidence="2">BIOML-A1</strain>
    </source>
</reference>
<evidence type="ECO:0000313" key="2">
    <source>
        <dbReference type="EMBL" id="KAA4689144.1"/>
    </source>
</evidence>
<organism evidence="2">
    <name type="scientific">Bacteroides intestinalis</name>
    <dbReference type="NCBI Taxonomy" id="329854"/>
    <lineage>
        <taxon>Bacteria</taxon>
        <taxon>Pseudomonadati</taxon>
        <taxon>Bacteroidota</taxon>
        <taxon>Bacteroidia</taxon>
        <taxon>Bacteroidales</taxon>
        <taxon>Bacteroidaceae</taxon>
        <taxon>Bacteroides</taxon>
    </lineage>
</organism>
<accession>A0A642CQH9</accession>
<keyword evidence="1" id="KW-0812">Transmembrane</keyword>
<proteinExistence type="predicted"/>
<feature type="transmembrane region" description="Helical" evidence="1">
    <location>
        <begin position="12"/>
        <end position="29"/>
    </location>
</feature>
<dbReference type="RefSeq" id="WP_021967359.1">
    <property type="nucleotide sequence ID" value="NZ_BAABZC010000006.1"/>
</dbReference>
<dbReference type="EMBL" id="VWFA01000020">
    <property type="protein sequence ID" value="KAA4689144.1"/>
    <property type="molecule type" value="Genomic_DNA"/>
</dbReference>
<dbReference type="Pfam" id="PF20096">
    <property type="entry name" value="DUF6486"/>
    <property type="match status" value="1"/>
</dbReference>
<keyword evidence="1" id="KW-1133">Transmembrane helix</keyword>
<dbReference type="GeneID" id="56563665"/>